<dbReference type="Gene3D" id="3.40.50.720">
    <property type="entry name" value="NAD(P)-binding Rossmann-like Domain"/>
    <property type="match status" value="1"/>
</dbReference>
<dbReference type="Proteomes" id="UP000182826">
    <property type="component" value="Unassembled WGS sequence"/>
</dbReference>
<reference evidence="4 5" key="1">
    <citation type="submission" date="2016-10" db="EMBL/GenBank/DDBJ databases">
        <title>Draft Genome Sequence of Rhizobacteria Flavobacterium johnsoniae CI04.</title>
        <authorList>
            <person name="Bravo J.I."/>
            <person name="Lozano G.L."/>
            <person name="Handelsman J."/>
        </authorList>
    </citation>
    <scope>NUCLEOTIDE SEQUENCE [LARGE SCALE GENOMIC DNA]</scope>
    <source>
        <strain evidence="4 5">CI04</strain>
    </source>
</reference>
<protein>
    <submittedName>
        <fullName evidence="4">Short-chain dehydrogenase/reductase</fullName>
    </submittedName>
</protein>
<dbReference type="OrthoDB" id="1235794at2"/>
<evidence type="ECO:0000256" key="3">
    <source>
        <dbReference type="RuleBase" id="RU000363"/>
    </source>
</evidence>
<dbReference type="Pfam" id="PF00106">
    <property type="entry name" value="adh_short"/>
    <property type="match status" value="1"/>
</dbReference>
<dbReference type="CDD" id="cd05374">
    <property type="entry name" value="17beta-HSD-like_SDR_c"/>
    <property type="match status" value="1"/>
</dbReference>
<gene>
    <name evidence="4" type="ORF">BKM63_17420</name>
</gene>
<dbReference type="GO" id="GO:0016491">
    <property type="term" value="F:oxidoreductase activity"/>
    <property type="evidence" value="ECO:0007669"/>
    <property type="project" value="UniProtKB-KW"/>
</dbReference>
<dbReference type="PRINTS" id="PR00081">
    <property type="entry name" value="GDHRDH"/>
</dbReference>
<dbReference type="RefSeq" id="WP_071637847.1">
    <property type="nucleotide sequence ID" value="NZ_MLFK01000009.1"/>
</dbReference>
<dbReference type="InterPro" id="IPR036291">
    <property type="entry name" value="NAD(P)-bd_dom_sf"/>
</dbReference>
<evidence type="ECO:0000256" key="1">
    <source>
        <dbReference type="ARBA" id="ARBA00006484"/>
    </source>
</evidence>
<comment type="similarity">
    <text evidence="1 3">Belongs to the short-chain dehydrogenases/reductases (SDR) family.</text>
</comment>
<dbReference type="InterPro" id="IPR002347">
    <property type="entry name" value="SDR_fam"/>
</dbReference>
<keyword evidence="5" id="KW-1185">Reference proteome</keyword>
<dbReference type="PANTHER" id="PTHR43976">
    <property type="entry name" value="SHORT CHAIN DEHYDROGENASE"/>
    <property type="match status" value="1"/>
</dbReference>
<keyword evidence="2" id="KW-0560">Oxidoreductase</keyword>
<dbReference type="AlphaFoldDB" id="A0A1J7CGI5"/>
<dbReference type="InterPro" id="IPR051911">
    <property type="entry name" value="SDR_oxidoreductase"/>
</dbReference>
<name>A0A1J7CGI5_FLAJO</name>
<proteinExistence type="inferred from homology"/>
<dbReference type="PANTHER" id="PTHR43976:SF16">
    <property type="entry name" value="SHORT-CHAIN DEHYDROGENASE_REDUCTASE FAMILY PROTEIN"/>
    <property type="match status" value="1"/>
</dbReference>
<sequence>MQKTIFITGASSGLGKATAKLFHSKGWNIIATMRNPEKEEELKELVNVTMVQLDVTDSLSIQKTIEAILQSHPVDVVLNNAGYGLIGPLEALRDEQILSQLHTNLMGVVNVTRAFVPYFRERKSGSFINITSTFGLVGYPTCSIYNATKFAVDGFSESLAYELAQFGVKVKVVAPGGMQTDFAGRSLQGGMHQAYTKLVAKVSEGYSEDQLANYAKAEDVAQIIYDAATDNKEQLRYIAGNDAIGLYKERLELTPEGQFEKIRSQFIF</sequence>
<dbReference type="PROSITE" id="PS00061">
    <property type="entry name" value="ADH_SHORT"/>
    <property type="match status" value="1"/>
</dbReference>
<comment type="caution">
    <text evidence="4">The sequence shown here is derived from an EMBL/GenBank/DDBJ whole genome shotgun (WGS) entry which is preliminary data.</text>
</comment>
<organism evidence="4 5">
    <name type="scientific">Flavobacterium johnsoniae</name>
    <name type="common">Cytophaga johnsonae</name>
    <dbReference type="NCBI Taxonomy" id="986"/>
    <lineage>
        <taxon>Bacteria</taxon>
        <taxon>Pseudomonadati</taxon>
        <taxon>Bacteroidota</taxon>
        <taxon>Flavobacteriia</taxon>
        <taxon>Flavobacteriales</taxon>
        <taxon>Flavobacteriaceae</taxon>
        <taxon>Flavobacterium</taxon>
    </lineage>
</organism>
<dbReference type="EMBL" id="MLFK01000009">
    <property type="protein sequence ID" value="OIV40644.1"/>
    <property type="molecule type" value="Genomic_DNA"/>
</dbReference>
<dbReference type="PRINTS" id="PR00080">
    <property type="entry name" value="SDRFAMILY"/>
</dbReference>
<accession>A0A1J7CGI5</accession>
<dbReference type="SUPFAM" id="SSF51735">
    <property type="entry name" value="NAD(P)-binding Rossmann-fold domains"/>
    <property type="match status" value="1"/>
</dbReference>
<evidence type="ECO:0000313" key="5">
    <source>
        <dbReference type="Proteomes" id="UP000182826"/>
    </source>
</evidence>
<dbReference type="InterPro" id="IPR020904">
    <property type="entry name" value="Sc_DH/Rdtase_CS"/>
</dbReference>
<evidence type="ECO:0000256" key="2">
    <source>
        <dbReference type="ARBA" id="ARBA00023002"/>
    </source>
</evidence>
<evidence type="ECO:0000313" key="4">
    <source>
        <dbReference type="EMBL" id="OIV40644.1"/>
    </source>
</evidence>